<protein>
    <submittedName>
        <fullName evidence="2">F-box protein</fullName>
    </submittedName>
</protein>
<gene>
    <name evidence="2" type="ORF">STAS_10023</name>
</gene>
<reference evidence="3" key="1">
    <citation type="journal article" date="2019" name="Curr. Biol.">
        <title>Genome Sequence of Striga asiatica Provides Insight into the Evolution of Plant Parasitism.</title>
        <authorList>
            <person name="Yoshida S."/>
            <person name="Kim S."/>
            <person name="Wafula E.K."/>
            <person name="Tanskanen J."/>
            <person name="Kim Y.M."/>
            <person name="Honaas L."/>
            <person name="Yang Z."/>
            <person name="Spallek T."/>
            <person name="Conn C.E."/>
            <person name="Ichihashi Y."/>
            <person name="Cheong K."/>
            <person name="Cui S."/>
            <person name="Der J.P."/>
            <person name="Gundlach H."/>
            <person name="Jiao Y."/>
            <person name="Hori C."/>
            <person name="Ishida J.K."/>
            <person name="Kasahara H."/>
            <person name="Kiba T."/>
            <person name="Kim M.S."/>
            <person name="Koo N."/>
            <person name="Laohavisit A."/>
            <person name="Lee Y.H."/>
            <person name="Lumba S."/>
            <person name="McCourt P."/>
            <person name="Mortimer J.C."/>
            <person name="Mutuku J.M."/>
            <person name="Nomura T."/>
            <person name="Sasaki-Sekimoto Y."/>
            <person name="Seto Y."/>
            <person name="Wang Y."/>
            <person name="Wakatake T."/>
            <person name="Sakakibara H."/>
            <person name="Demura T."/>
            <person name="Yamaguchi S."/>
            <person name="Yoneyama K."/>
            <person name="Manabe R.I."/>
            <person name="Nelson D.C."/>
            <person name="Schulman A.H."/>
            <person name="Timko M.P."/>
            <person name="dePamphilis C.W."/>
            <person name="Choi D."/>
            <person name="Shirasu K."/>
        </authorList>
    </citation>
    <scope>NUCLEOTIDE SEQUENCE [LARGE SCALE GENOMIC DNA]</scope>
    <source>
        <strain evidence="3">cv. UVA1</strain>
    </source>
</reference>
<dbReference type="OrthoDB" id="913973at2759"/>
<dbReference type="PANTHER" id="PTHR31672">
    <property type="entry name" value="BNACNNG10540D PROTEIN"/>
    <property type="match status" value="1"/>
</dbReference>
<evidence type="ECO:0000313" key="2">
    <source>
        <dbReference type="EMBL" id="GER33861.1"/>
    </source>
</evidence>
<proteinExistence type="predicted"/>
<dbReference type="NCBIfam" id="TIGR01640">
    <property type="entry name" value="F_box_assoc_1"/>
    <property type="match status" value="1"/>
</dbReference>
<dbReference type="InterPro" id="IPR050796">
    <property type="entry name" value="SCF_F-box_component"/>
</dbReference>
<dbReference type="SUPFAM" id="SSF82171">
    <property type="entry name" value="DPP6 N-terminal domain-like"/>
    <property type="match status" value="1"/>
</dbReference>
<dbReference type="AlphaFoldDB" id="A0A5A7PMM1"/>
<dbReference type="Pfam" id="PF07734">
    <property type="entry name" value="FBA_1"/>
    <property type="match status" value="1"/>
</dbReference>
<dbReference type="Proteomes" id="UP000325081">
    <property type="component" value="Unassembled WGS sequence"/>
</dbReference>
<dbReference type="InterPro" id="IPR006527">
    <property type="entry name" value="F-box-assoc_dom_typ1"/>
</dbReference>
<evidence type="ECO:0000313" key="3">
    <source>
        <dbReference type="Proteomes" id="UP000325081"/>
    </source>
</evidence>
<organism evidence="2 3">
    <name type="scientific">Striga asiatica</name>
    <name type="common">Asiatic witchweed</name>
    <name type="synonym">Buchnera asiatica</name>
    <dbReference type="NCBI Taxonomy" id="4170"/>
    <lineage>
        <taxon>Eukaryota</taxon>
        <taxon>Viridiplantae</taxon>
        <taxon>Streptophyta</taxon>
        <taxon>Embryophyta</taxon>
        <taxon>Tracheophyta</taxon>
        <taxon>Spermatophyta</taxon>
        <taxon>Magnoliopsida</taxon>
        <taxon>eudicotyledons</taxon>
        <taxon>Gunneridae</taxon>
        <taxon>Pentapetalae</taxon>
        <taxon>asterids</taxon>
        <taxon>lamiids</taxon>
        <taxon>Lamiales</taxon>
        <taxon>Orobanchaceae</taxon>
        <taxon>Buchnereae</taxon>
        <taxon>Striga</taxon>
    </lineage>
</organism>
<dbReference type="EMBL" id="BKCP01004805">
    <property type="protein sequence ID" value="GER33861.1"/>
    <property type="molecule type" value="Genomic_DNA"/>
</dbReference>
<dbReference type="InterPro" id="IPR017451">
    <property type="entry name" value="F-box-assoc_interact_dom"/>
</dbReference>
<feature type="domain" description="F-box associated beta-propeller type 1" evidence="1">
    <location>
        <begin position="104"/>
        <end position="308"/>
    </location>
</feature>
<accession>A0A5A7PMM1</accession>
<name>A0A5A7PMM1_STRAF</name>
<comment type="caution">
    <text evidence="2">The sequence shown here is derived from an EMBL/GenBank/DDBJ whole genome shotgun (WGS) entry which is preliminary data.</text>
</comment>
<keyword evidence="3" id="KW-1185">Reference proteome</keyword>
<sequence length="432" mass="49264">MGMLMLKDAARRSLFSSRYFFRNLSSIEHNPSLYIPKRHLQIDSTSSLLEEKLALLLRKHGNNINTDGDVVGRCSYFSVLDRDDKSLSTRQLHLPFRSVMIQGSCNGVVCLEDKSIKGRLALWNPSTNEFKFLPSTCIQLHPDAEFLMFNGTNIGFDRNSQDFKVVRFVYNTFPDEHPSFPMSAHAELYSLKSDSWEELPDHLGSNCLSLAWISASVNGVAYFETERNRRVRLLTFDFASKRFSFLDLPDSAKRFRPYSSLHLAERDGKLAAIIYPKYIIYPNSEIEEKACELWVRSDDDGSWERVSTFCVPGGVKPLGFWTNDELLFQGRGEYLILFRLDTREVKHLSLNISDDDRVEFVPCVESGVRFVGKSEFGNQELIKVEALIKSFLLFAPLFDGFSYFASKTYFGQAFNCVDGAPIETTPKPEAAL</sequence>
<dbReference type="PANTHER" id="PTHR31672:SF13">
    <property type="entry name" value="F-BOX PROTEIN CPR30-LIKE"/>
    <property type="match status" value="1"/>
</dbReference>
<evidence type="ECO:0000259" key="1">
    <source>
        <dbReference type="Pfam" id="PF07734"/>
    </source>
</evidence>